<dbReference type="InterPro" id="IPR036709">
    <property type="entry name" value="Autotransporte_beta_dom_sf"/>
</dbReference>
<dbReference type="EMBL" id="CP040818">
    <property type="protein sequence ID" value="QDL91925.1"/>
    <property type="molecule type" value="Genomic_DNA"/>
</dbReference>
<dbReference type="AlphaFoldDB" id="A0A5B8FU66"/>
<sequence>MRDLCRWLTVPAFLLGTDPARAAELEDLVSFSVERQASGALAAMGIGVVPSETASTLVLNTGTGSDARPDFASAQLGGGFTVSDSFPLYLEGYLGYTRFNPSYLVVSDADRAYVRPKWTSISGTAGIGWDFALNENLVLRPMVNFALGQVVSDTAVLAAFIADHIGAEDARFLRDGGLTAGGLGGSMMLEYNKAWDEDYEADLSLRYSRIHLKPIAGDRGVVGEARAETLALWSRMRVPTGLTLFGRSVRGVGEFSAAWLPGDQGEILRTDWLVQVGAGVEFNLSETWVPLAREVRLVARYTRGDVLQGFGIGLAASF</sequence>
<dbReference type="SUPFAM" id="SSF103515">
    <property type="entry name" value="Autotransporter"/>
    <property type="match status" value="1"/>
</dbReference>
<organism evidence="1 2">
    <name type="scientific">Paroceanicella profunda</name>
    <dbReference type="NCBI Taxonomy" id="2579971"/>
    <lineage>
        <taxon>Bacteria</taxon>
        <taxon>Pseudomonadati</taxon>
        <taxon>Pseudomonadota</taxon>
        <taxon>Alphaproteobacteria</taxon>
        <taxon>Rhodobacterales</taxon>
        <taxon>Paracoccaceae</taxon>
        <taxon>Paroceanicella</taxon>
    </lineage>
</organism>
<dbReference type="KEGG" id="ppru:FDP22_09140"/>
<proteinExistence type="predicted"/>
<accession>A0A5B8FU66</accession>
<gene>
    <name evidence="1" type="ORF">FDP22_09140</name>
</gene>
<keyword evidence="2" id="KW-1185">Reference proteome</keyword>
<dbReference type="Gene3D" id="2.40.128.130">
    <property type="entry name" value="Autotransporter beta-domain"/>
    <property type="match status" value="1"/>
</dbReference>
<evidence type="ECO:0000313" key="1">
    <source>
        <dbReference type="EMBL" id="QDL91925.1"/>
    </source>
</evidence>
<reference evidence="1 2" key="1">
    <citation type="submission" date="2019-06" db="EMBL/GenBank/DDBJ databases">
        <title>Genome sequence of Rhodobacteraceae bacterium D4M1.</title>
        <authorList>
            <person name="Cao J."/>
        </authorList>
    </citation>
    <scope>NUCLEOTIDE SEQUENCE [LARGE SCALE GENOMIC DNA]</scope>
    <source>
        <strain evidence="1 2">D4M1</strain>
    </source>
</reference>
<protein>
    <submittedName>
        <fullName evidence="1">Autotransporter outer membrane beta-barrel domain-containing protein</fullName>
    </submittedName>
</protein>
<dbReference type="RefSeq" id="WP_138572023.1">
    <property type="nucleotide sequence ID" value="NZ_CP040818.1"/>
</dbReference>
<name>A0A5B8FU66_9RHOB</name>
<dbReference type="OrthoDB" id="8579419at2"/>
<evidence type="ECO:0000313" key="2">
    <source>
        <dbReference type="Proteomes" id="UP000305888"/>
    </source>
</evidence>
<dbReference type="Proteomes" id="UP000305888">
    <property type="component" value="Chromosome"/>
</dbReference>